<organism evidence="3">
    <name type="scientific">mine drainage metagenome</name>
    <dbReference type="NCBI Taxonomy" id="410659"/>
    <lineage>
        <taxon>unclassified sequences</taxon>
        <taxon>metagenomes</taxon>
        <taxon>ecological metagenomes</taxon>
    </lineage>
</organism>
<dbReference type="PANTHER" id="PTHR45527">
    <property type="entry name" value="NONRIBOSOMAL PEPTIDE SYNTHETASE"/>
    <property type="match status" value="1"/>
</dbReference>
<dbReference type="Gene3D" id="3.30.559.30">
    <property type="entry name" value="Nonribosomal peptide synthetase, condensation domain"/>
    <property type="match status" value="1"/>
</dbReference>
<dbReference type="AlphaFoldDB" id="A0A1J5R398"/>
<dbReference type="InterPro" id="IPR001242">
    <property type="entry name" value="Condensation_dom"/>
</dbReference>
<dbReference type="GO" id="GO:0005829">
    <property type="term" value="C:cytosol"/>
    <property type="evidence" value="ECO:0007669"/>
    <property type="project" value="TreeGrafter"/>
</dbReference>
<feature type="compositionally biased region" description="Basic residues" evidence="1">
    <location>
        <begin position="292"/>
        <end position="305"/>
    </location>
</feature>
<name>A0A1J5R398_9ZZZZ</name>
<dbReference type="Pfam" id="PF00668">
    <property type="entry name" value="Condensation"/>
    <property type="match status" value="1"/>
</dbReference>
<reference evidence="3" key="1">
    <citation type="submission" date="2016-10" db="EMBL/GenBank/DDBJ databases">
        <title>Sequence of Gallionella enrichment culture.</title>
        <authorList>
            <person name="Poehlein A."/>
            <person name="Muehling M."/>
            <person name="Daniel R."/>
        </authorList>
    </citation>
    <scope>NUCLEOTIDE SEQUENCE</scope>
</reference>
<dbReference type="GO" id="GO:0043041">
    <property type="term" value="P:amino acid activation for nonribosomal peptide biosynthetic process"/>
    <property type="evidence" value="ECO:0007669"/>
    <property type="project" value="TreeGrafter"/>
</dbReference>
<sequence>MQTYAGDRVAVSLGADLSRALKASAQRHGVTLHMLLLAAWAVLLARLSGQADVVIGTPLANRPRRELEGLIGFFVNTLPLRVQPPASASVATLLAEVRGTTLAAYAHQDLPFDQIVEAVQPPRSLSHAPVFQVLFSLNNSPAGEASLPGLRASALEVPTHSTQFDLAMGLQEAGEDIAGSLDYATDLFDADTARRWMGLWRQLLSSLARADAHTPVADLAWMSAADRALVLDAFNTTPSDRPHTSSTDGRLIHELFEEQARLQPAACALTFGGEQVSYGELDHRANQLARRLRAQQRRDAPRRRRERQEQGQQQADRYPDRPAEREFSHDMAKESWSDSIIVRNPCSNCIHSRGL</sequence>
<feature type="compositionally biased region" description="Basic and acidic residues" evidence="1">
    <location>
        <begin position="317"/>
        <end position="334"/>
    </location>
</feature>
<dbReference type="GO" id="GO:0044550">
    <property type="term" value="P:secondary metabolite biosynthetic process"/>
    <property type="evidence" value="ECO:0007669"/>
    <property type="project" value="TreeGrafter"/>
</dbReference>
<dbReference type="SUPFAM" id="SSF56801">
    <property type="entry name" value="Acetyl-CoA synthetase-like"/>
    <property type="match status" value="1"/>
</dbReference>
<dbReference type="Gene3D" id="3.40.50.12780">
    <property type="entry name" value="N-terminal domain of ligase-like"/>
    <property type="match status" value="1"/>
</dbReference>
<feature type="region of interest" description="Disordered" evidence="1">
    <location>
        <begin position="292"/>
        <end position="334"/>
    </location>
</feature>
<protein>
    <submittedName>
        <fullName evidence="3">Linear gramicidin synthase subunit D</fullName>
    </submittedName>
</protein>
<comment type="caution">
    <text evidence="3">The sequence shown here is derived from an EMBL/GenBank/DDBJ whole genome shotgun (WGS) entry which is preliminary data.</text>
</comment>
<dbReference type="InterPro" id="IPR042099">
    <property type="entry name" value="ANL_N_sf"/>
</dbReference>
<feature type="domain" description="Condensation" evidence="2">
    <location>
        <begin position="2"/>
        <end position="228"/>
    </location>
</feature>
<evidence type="ECO:0000256" key="1">
    <source>
        <dbReference type="SAM" id="MobiDB-lite"/>
    </source>
</evidence>
<dbReference type="Gene3D" id="3.30.559.10">
    <property type="entry name" value="Chloramphenicol acetyltransferase-like domain"/>
    <property type="match status" value="1"/>
</dbReference>
<dbReference type="EMBL" id="MLJW01000474">
    <property type="protein sequence ID" value="OIQ86535.1"/>
    <property type="molecule type" value="Genomic_DNA"/>
</dbReference>
<dbReference type="GO" id="GO:0031177">
    <property type="term" value="F:phosphopantetheine binding"/>
    <property type="evidence" value="ECO:0007669"/>
    <property type="project" value="TreeGrafter"/>
</dbReference>
<dbReference type="PANTHER" id="PTHR45527:SF14">
    <property type="entry name" value="PLIPASTATIN SYNTHASE SUBUNIT B"/>
    <property type="match status" value="1"/>
</dbReference>
<dbReference type="InterPro" id="IPR023213">
    <property type="entry name" value="CAT-like_dom_sf"/>
</dbReference>
<accession>A0A1J5R398</accession>
<evidence type="ECO:0000259" key="2">
    <source>
        <dbReference type="Pfam" id="PF00668"/>
    </source>
</evidence>
<dbReference type="SUPFAM" id="SSF52777">
    <property type="entry name" value="CoA-dependent acyltransferases"/>
    <property type="match status" value="1"/>
</dbReference>
<gene>
    <name evidence="3" type="primary">lgrD_2</name>
    <name evidence="3" type="ORF">GALL_316220</name>
</gene>
<dbReference type="GO" id="GO:0003824">
    <property type="term" value="F:catalytic activity"/>
    <property type="evidence" value="ECO:0007669"/>
    <property type="project" value="InterPro"/>
</dbReference>
<evidence type="ECO:0000313" key="3">
    <source>
        <dbReference type="EMBL" id="OIQ86535.1"/>
    </source>
</evidence>
<proteinExistence type="predicted"/>